<name>A0ABS2AW63_9ACTN</name>
<dbReference type="Proteomes" id="UP000632138">
    <property type="component" value="Unassembled WGS sequence"/>
</dbReference>
<evidence type="ECO:0000256" key="1">
    <source>
        <dbReference type="ARBA" id="ARBA00010815"/>
    </source>
</evidence>
<dbReference type="PIRSF" id="PIRSF034653">
    <property type="entry name" value="Mtase_yjhp_prd"/>
    <property type="match status" value="1"/>
</dbReference>
<sequence length="251" mass="28210">MLEVDLPRSFVVREQHHRIHNPIDEGKLALLGRVLRLRPGMTMLDLASGSGEMLCTWGRDHGIAGTGVDISRVFVEQARSRARELGVEERVSFVHDDAAGFVAAEPVDVVACIGATWIGDGLRGTVELLDRSLRPGGLMLIGEPFWRQDPPDEAAVRGSHVQKKDDFSDLPGLVESFGALGWDLVEMVLADEDSWDRYVAAQWLTVRRWLDENPDDELALAFRDELDTAPLDYVRYQRRYLGWGVFALMKR</sequence>
<evidence type="ECO:0000259" key="6">
    <source>
        <dbReference type="Pfam" id="PF13649"/>
    </source>
</evidence>
<dbReference type="PANTHER" id="PTHR43667:SF1">
    <property type="entry name" value="CYCLOPROPANE-FATTY-ACYL-PHOSPHOLIPID SYNTHASE"/>
    <property type="match status" value="1"/>
</dbReference>
<dbReference type="CDD" id="cd02440">
    <property type="entry name" value="AdoMet_MTases"/>
    <property type="match status" value="1"/>
</dbReference>
<dbReference type="PANTHER" id="PTHR43667">
    <property type="entry name" value="CYCLOPROPANE-FATTY-ACYL-PHOSPHOLIPID SYNTHASE"/>
    <property type="match status" value="1"/>
</dbReference>
<evidence type="ECO:0000256" key="2">
    <source>
        <dbReference type="ARBA" id="ARBA00022603"/>
    </source>
</evidence>
<gene>
    <name evidence="7" type="ORF">JIG36_48955</name>
</gene>
<dbReference type="InterPro" id="IPR041698">
    <property type="entry name" value="Methyltransf_25"/>
</dbReference>
<dbReference type="Pfam" id="PF13649">
    <property type="entry name" value="Methyltransf_25"/>
    <property type="match status" value="1"/>
</dbReference>
<dbReference type="GO" id="GO:0008168">
    <property type="term" value="F:methyltransferase activity"/>
    <property type="evidence" value="ECO:0007669"/>
    <property type="project" value="UniProtKB-KW"/>
</dbReference>
<keyword evidence="4" id="KW-0949">S-adenosyl-L-methionine</keyword>
<evidence type="ECO:0000256" key="4">
    <source>
        <dbReference type="ARBA" id="ARBA00022691"/>
    </source>
</evidence>
<protein>
    <submittedName>
        <fullName evidence="7">Methyltransferase domain-containing protein</fullName>
    </submittedName>
</protein>
<dbReference type="GO" id="GO:0032259">
    <property type="term" value="P:methylation"/>
    <property type="evidence" value="ECO:0007669"/>
    <property type="project" value="UniProtKB-KW"/>
</dbReference>
<feature type="domain" description="Methyltransferase" evidence="6">
    <location>
        <begin position="44"/>
        <end position="137"/>
    </location>
</feature>
<evidence type="ECO:0000313" key="7">
    <source>
        <dbReference type="EMBL" id="MBM2623451.1"/>
    </source>
</evidence>
<keyword evidence="2 7" id="KW-0489">Methyltransferase</keyword>
<dbReference type="InterPro" id="IPR050723">
    <property type="entry name" value="CFA/CMAS"/>
</dbReference>
<evidence type="ECO:0000256" key="3">
    <source>
        <dbReference type="ARBA" id="ARBA00022679"/>
    </source>
</evidence>
<accession>A0ABS2AW63</accession>
<dbReference type="InterPro" id="IPR029063">
    <property type="entry name" value="SAM-dependent_MTases_sf"/>
</dbReference>
<keyword evidence="8" id="KW-1185">Reference proteome</keyword>
<dbReference type="SUPFAM" id="SSF53335">
    <property type="entry name" value="S-adenosyl-L-methionine-dependent methyltransferases"/>
    <property type="match status" value="1"/>
</dbReference>
<evidence type="ECO:0000256" key="5">
    <source>
        <dbReference type="ARBA" id="ARBA00023098"/>
    </source>
</evidence>
<comment type="caution">
    <text evidence="7">The sequence shown here is derived from an EMBL/GenBank/DDBJ whole genome shotgun (WGS) entry which is preliminary data.</text>
</comment>
<evidence type="ECO:0000313" key="8">
    <source>
        <dbReference type="Proteomes" id="UP000632138"/>
    </source>
</evidence>
<proteinExistence type="inferred from homology"/>
<keyword evidence="5" id="KW-0443">Lipid metabolism</keyword>
<dbReference type="Gene3D" id="3.40.50.150">
    <property type="entry name" value="Vaccinia Virus protein VP39"/>
    <property type="match status" value="1"/>
</dbReference>
<organism evidence="7 8">
    <name type="scientific">Paractinoplanes ovalisporus</name>
    <dbReference type="NCBI Taxonomy" id="2810368"/>
    <lineage>
        <taxon>Bacteria</taxon>
        <taxon>Bacillati</taxon>
        <taxon>Actinomycetota</taxon>
        <taxon>Actinomycetes</taxon>
        <taxon>Micromonosporales</taxon>
        <taxon>Micromonosporaceae</taxon>
        <taxon>Paractinoplanes</taxon>
    </lineage>
</organism>
<reference evidence="7 8" key="1">
    <citation type="submission" date="2021-01" db="EMBL/GenBank/DDBJ databases">
        <title>Actinoplanes sp. nov. LDG1-06 isolated from lichen.</title>
        <authorList>
            <person name="Saeng-In P."/>
            <person name="Phongsopitanun W."/>
            <person name="Kanchanasin P."/>
            <person name="Yuki M."/>
            <person name="Kudo T."/>
            <person name="Ohkuma M."/>
            <person name="Tanasupawat S."/>
        </authorList>
    </citation>
    <scope>NUCLEOTIDE SEQUENCE [LARGE SCALE GENOMIC DNA]</scope>
    <source>
        <strain evidence="7 8">LDG1-06</strain>
    </source>
</reference>
<keyword evidence="3" id="KW-0808">Transferase</keyword>
<dbReference type="EMBL" id="JAENHP010000036">
    <property type="protein sequence ID" value="MBM2623451.1"/>
    <property type="molecule type" value="Genomic_DNA"/>
</dbReference>
<comment type="similarity">
    <text evidence="1">Belongs to the CFA/CMAS family.</text>
</comment>
<dbReference type="InterPro" id="IPR017031">
    <property type="entry name" value="Pre_MeTrfase_YjhP"/>
</dbReference>